<protein>
    <submittedName>
        <fullName evidence="1">Uncharacterized protein</fullName>
    </submittedName>
</protein>
<sequence>MEELLTPYMRCTEKDSHPGTPAFSLTLQGPENLSRTAPYLFHVALQRVDESSKHCLFSWTPQTHGFVASGGFILLHHIAQGQLKPVKLPECNKLPALELWCSFPLNEHRSGSVQQYYDILPDRLLHSLQTGERYVLFWPGQRYTSWCWEENPGENIYGYIPPQKSEIVFPGGPFLSFTVVDNDGEKPIAPTPISGAEESCPVLIARIECHPQDQVALQDDRVTATLHVTYEPISGGGGRPITFNTAGLRTRLWVWRDRWVDMEGFSCNGGNTFCDDPDIQVSPGRHEGFACLHPGETWSHTVRYELLTDIESTDGGEAKVGEVIRCLFMGTQLDWWVWGTREDHLATTVTIPATGSWTVREPGNNPVVIVPAAAPVDLEIV</sequence>
<reference evidence="1 2" key="1">
    <citation type="submission" date="2020-01" db="EMBL/GenBank/DDBJ databases">
        <title>Draft genome sequence of Aspergillus udagawae IFM 46972.</title>
        <authorList>
            <person name="Takahashi H."/>
            <person name="Yaguchi T."/>
        </authorList>
    </citation>
    <scope>NUCLEOTIDE SEQUENCE [LARGE SCALE GENOMIC DNA]</scope>
    <source>
        <strain evidence="1 2">IFM 46972</strain>
    </source>
</reference>
<evidence type="ECO:0000313" key="1">
    <source>
        <dbReference type="EMBL" id="GFF32541.1"/>
    </source>
</evidence>
<organism evidence="1 2">
    <name type="scientific">Aspergillus udagawae</name>
    <dbReference type="NCBI Taxonomy" id="91492"/>
    <lineage>
        <taxon>Eukaryota</taxon>
        <taxon>Fungi</taxon>
        <taxon>Dikarya</taxon>
        <taxon>Ascomycota</taxon>
        <taxon>Pezizomycotina</taxon>
        <taxon>Eurotiomycetes</taxon>
        <taxon>Eurotiomycetidae</taxon>
        <taxon>Eurotiales</taxon>
        <taxon>Aspergillaceae</taxon>
        <taxon>Aspergillus</taxon>
        <taxon>Aspergillus subgen. Fumigati</taxon>
    </lineage>
</organism>
<evidence type="ECO:0000313" key="2">
    <source>
        <dbReference type="Proteomes" id="UP000465221"/>
    </source>
</evidence>
<name>A0A8H3NM56_9EURO</name>
<dbReference type="Proteomes" id="UP000465221">
    <property type="component" value="Unassembled WGS sequence"/>
</dbReference>
<accession>A0A8H3NM56</accession>
<dbReference type="EMBL" id="BLKC01000019">
    <property type="protein sequence ID" value="GFF32541.1"/>
    <property type="molecule type" value="Genomic_DNA"/>
</dbReference>
<dbReference type="AlphaFoldDB" id="A0A8H3NM56"/>
<gene>
    <name evidence="1" type="ORF">IFM46972_03583</name>
</gene>
<comment type="caution">
    <text evidence="1">The sequence shown here is derived from an EMBL/GenBank/DDBJ whole genome shotgun (WGS) entry which is preliminary data.</text>
</comment>
<proteinExistence type="predicted"/>